<accession>A0AAV2TR47</accession>
<protein>
    <recommendedName>
        <fullName evidence="13">Endothelin-converting enzyme 1</fullName>
    </recommendedName>
</protein>
<keyword evidence="8" id="KW-0472">Membrane</keyword>
<dbReference type="PANTHER" id="PTHR11733">
    <property type="entry name" value="ZINC METALLOPROTEASE FAMILY M13 NEPRILYSIN-RELATED"/>
    <property type="match status" value="1"/>
</dbReference>
<dbReference type="GO" id="GO:0004222">
    <property type="term" value="F:metalloendopeptidase activity"/>
    <property type="evidence" value="ECO:0007669"/>
    <property type="project" value="InterPro"/>
</dbReference>
<evidence type="ECO:0000256" key="6">
    <source>
        <dbReference type="ARBA" id="ARBA00023049"/>
    </source>
</evidence>
<gene>
    <name evidence="11" type="ORF">CDAUBV1_LOCUS14274</name>
</gene>
<dbReference type="GO" id="GO:0046872">
    <property type="term" value="F:metal ion binding"/>
    <property type="evidence" value="ECO:0007669"/>
    <property type="project" value="UniProtKB-KW"/>
</dbReference>
<dbReference type="PROSITE" id="PS51885">
    <property type="entry name" value="NEPRILYSIN"/>
    <property type="match status" value="1"/>
</dbReference>
<keyword evidence="8" id="KW-0812">Transmembrane</keyword>
<dbReference type="InterPro" id="IPR042089">
    <property type="entry name" value="Peptidase_M13_dom_2"/>
</dbReference>
<dbReference type="EMBL" id="CAXLJL010000600">
    <property type="protein sequence ID" value="CAL5139240.1"/>
    <property type="molecule type" value="Genomic_DNA"/>
</dbReference>
<keyword evidence="3" id="KW-0479">Metal-binding</keyword>
<name>A0AAV2TR47_CALDB</name>
<feature type="domain" description="Peptidase M13 N-terminal" evidence="10">
    <location>
        <begin position="134"/>
        <end position="540"/>
    </location>
</feature>
<proteinExistence type="predicted"/>
<dbReference type="InterPro" id="IPR018497">
    <property type="entry name" value="Peptidase_M13_C"/>
</dbReference>
<sequence length="803" mass="91709">MGDRSQRFGTGTNIKVTNRDGNCISEDCIPFSQVRGSGGADTEGLQEEGGDKGNGGNPSVWILPNHGVPFFKRTPSFWSRLLLVLLLLLLALLIIFVTLWIIQRKRLEAAPCLDPSCIIAAAEILSNMDPSLSPCDGFYEYACNGWIRNHHIPQGHNTWSILRKLTKDGEYFTKDLMENRTIPNPSRGLRLAQVYYKSCMNDTWINQRGFDPLYKSIQSLFDGWLLLPPGSKGARTDGGAFLTRENFNLTAMYLPSFKYFGGFPLFRIGVGQDQRNSSKFVIDISEGIVSLHRENYINESYSLHAKQTMAFKNFMRNYSIILGVPRSQVNELDKVYEFEKAIASRTEERSERDPEKNYELITLSNLTTICPVLEWKTMISEVFRPLNYTISDDQIIALNDRDFFKDRCKLYAEYLQNDTGIRVLHNAAVWGFLWKTASRMPKSVSQALEEYREAEYGFKVDPPRWQTCVAEIHHAFGIVVGRYFVNERFDKKSKEVASEMINEIRQAFKENFATVDWMQEADKQKAIQKVDAMKASVGYPENINDLAEENMVYESVERMSELTYFENSLVCAETVTLDQLRLLLTKDRDKWDLSPHIVNAFYKENANHIFFPAGILQSPVYNYNHPMSVNFGGIGMVVGHEITHAFDQYGSKRDSEGNLRQWWSNKTREAFELNSQCMIDQYSNYSILNTSLNGKMTLGENIADNGGIKAAYKAFKKLEARHKDIPTLPGLNFTPDQLFFISFAQIWCVKNLPQSVMNTVLFDVHTVDQYRVIGTLSNSEDFARVFNCPVGSLMNPAKKCAVW</sequence>
<evidence type="ECO:0000256" key="3">
    <source>
        <dbReference type="ARBA" id="ARBA00022723"/>
    </source>
</evidence>
<dbReference type="Pfam" id="PF01431">
    <property type="entry name" value="Peptidase_M13"/>
    <property type="match status" value="1"/>
</dbReference>
<evidence type="ECO:0000256" key="2">
    <source>
        <dbReference type="ARBA" id="ARBA00022670"/>
    </source>
</evidence>
<keyword evidence="6" id="KW-0482">Metalloprotease</keyword>
<dbReference type="InterPro" id="IPR008753">
    <property type="entry name" value="Peptidase_M13_N"/>
</dbReference>
<feature type="region of interest" description="Disordered" evidence="7">
    <location>
        <begin position="34"/>
        <end position="56"/>
    </location>
</feature>
<evidence type="ECO:0000256" key="7">
    <source>
        <dbReference type="SAM" id="MobiDB-lite"/>
    </source>
</evidence>
<comment type="caution">
    <text evidence="11">The sequence shown here is derived from an EMBL/GenBank/DDBJ whole genome shotgun (WGS) entry which is preliminary data.</text>
</comment>
<dbReference type="PRINTS" id="PR00786">
    <property type="entry name" value="NEPRILYSIN"/>
</dbReference>
<evidence type="ECO:0000313" key="11">
    <source>
        <dbReference type="EMBL" id="CAL5139240.1"/>
    </source>
</evidence>
<evidence type="ECO:0000313" key="12">
    <source>
        <dbReference type="Proteomes" id="UP001497525"/>
    </source>
</evidence>
<dbReference type="AlphaFoldDB" id="A0AAV2TR47"/>
<keyword evidence="2" id="KW-0645">Protease</keyword>
<feature type="domain" description="Peptidase M13 C-terminal" evidence="9">
    <location>
        <begin position="599"/>
        <end position="802"/>
    </location>
</feature>
<dbReference type="SUPFAM" id="SSF55486">
    <property type="entry name" value="Metalloproteases ('zincins'), catalytic domain"/>
    <property type="match status" value="1"/>
</dbReference>
<evidence type="ECO:0000259" key="10">
    <source>
        <dbReference type="Pfam" id="PF05649"/>
    </source>
</evidence>
<feature type="transmembrane region" description="Helical" evidence="8">
    <location>
        <begin position="81"/>
        <end position="102"/>
    </location>
</feature>
<evidence type="ECO:0000256" key="5">
    <source>
        <dbReference type="ARBA" id="ARBA00022833"/>
    </source>
</evidence>
<dbReference type="Gene3D" id="3.40.390.10">
    <property type="entry name" value="Collagenase (Catalytic Domain)"/>
    <property type="match status" value="1"/>
</dbReference>
<dbReference type="Proteomes" id="UP001497525">
    <property type="component" value="Unassembled WGS sequence"/>
</dbReference>
<dbReference type="InterPro" id="IPR024079">
    <property type="entry name" value="MetalloPept_cat_dom_sf"/>
</dbReference>
<keyword evidence="5" id="KW-0862">Zinc</keyword>
<dbReference type="InterPro" id="IPR000718">
    <property type="entry name" value="Peptidase_M13"/>
</dbReference>
<organism evidence="11 12">
    <name type="scientific">Calicophoron daubneyi</name>
    <name type="common">Rumen fluke</name>
    <name type="synonym">Paramphistomum daubneyi</name>
    <dbReference type="NCBI Taxonomy" id="300641"/>
    <lineage>
        <taxon>Eukaryota</taxon>
        <taxon>Metazoa</taxon>
        <taxon>Spiralia</taxon>
        <taxon>Lophotrochozoa</taxon>
        <taxon>Platyhelminthes</taxon>
        <taxon>Trematoda</taxon>
        <taxon>Digenea</taxon>
        <taxon>Plagiorchiida</taxon>
        <taxon>Pronocephalata</taxon>
        <taxon>Paramphistomoidea</taxon>
        <taxon>Paramphistomidae</taxon>
        <taxon>Calicophoron</taxon>
    </lineage>
</organism>
<reference evidence="11" key="1">
    <citation type="submission" date="2024-06" db="EMBL/GenBank/DDBJ databases">
        <authorList>
            <person name="Liu X."/>
            <person name="Lenzi L."/>
            <person name="Haldenby T S."/>
            <person name="Uol C."/>
        </authorList>
    </citation>
    <scope>NUCLEOTIDE SEQUENCE</scope>
</reference>
<dbReference type="GO" id="GO:0005886">
    <property type="term" value="C:plasma membrane"/>
    <property type="evidence" value="ECO:0007669"/>
    <property type="project" value="TreeGrafter"/>
</dbReference>
<dbReference type="Pfam" id="PF05649">
    <property type="entry name" value="Peptidase_M13_N"/>
    <property type="match status" value="1"/>
</dbReference>
<evidence type="ECO:0008006" key="13">
    <source>
        <dbReference type="Google" id="ProtNLM"/>
    </source>
</evidence>
<keyword evidence="8" id="KW-1133">Transmembrane helix</keyword>
<evidence type="ECO:0000256" key="4">
    <source>
        <dbReference type="ARBA" id="ARBA00022801"/>
    </source>
</evidence>
<evidence type="ECO:0000256" key="1">
    <source>
        <dbReference type="ARBA" id="ARBA00001947"/>
    </source>
</evidence>
<dbReference type="CDD" id="cd08662">
    <property type="entry name" value="M13"/>
    <property type="match status" value="1"/>
</dbReference>
<dbReference type="Gene3D" id="1.10.1380.10">
    <property type="entry name" value="Neutral endopeptidase , domain2"/>
    <property type="match status" value="1"/>
</dbReference>
<keyword evidence="4" id="KW-0378">Hydrolase</keyword>
<dbReference type="PANTHER" id="PTHR11733:SF240">
    <property type="entry name" value="GH14155P-RELATED"/>
    <property type="match status" value="1"/>
</dbReference>
<evidence type="ECO:0000256" key="8">
    <source>
        <dbReference type="SAM" id="Phobius"/>
    </source>
</evidence>
<dbReference type="GO" id="GO:0016485">
    <property type="term" value="P:protein processing"/>
    <property type="evidence" value="ECO:0007669"/>
    <property type="project" value="TreeGrafter"/>
</dbReference>
<evidence type="ECO:0000259" key="9">
    <source>
        <dbReference type="Pfam" id="PF01431"/>
    </source>
</evidence>
<comment type="cofactor">
    <cofactor evidence="1">
        <name>Zn(2+)</name>
        <dbReference type="ChEBI" id="CHEBI:29105"/>
    </cofactor>
</comment>